<accession>A0A317XSS3</accession>
<keyword evidence="2" id="KW-0812">Transmembrane</keyword>
<keyword evidence="2" id="KW-0472">Membrane</keyword>
<evidence type="ECO:0000256" key="1">
    <source>
        <dbReference type="SAM" id="MobiDB-lite"/>
    </source>
</evidence>
<feature type="compositionally biased region" description="Polar residues" evidence="1">
    <location>
        <begin position="78"/>
        <end position="93"/>
    </location>
</feature>
<dbReference type="EMBL" id="KZ819191">
    <property type="protein sequence ID" value="PWZ00948.1"/>
    <property type="molecule type" value="Genomic_DNA"/>
</dbReference>
<keyword evidence="2" id="KW-1133">Transmembrane helix</keyword>
<protein>
    <submittedName>
        <fullName evidence="3">Uncharacterized protein</fullName>
    </submittedName>
</protein>
<keyword evidence="4" id="KW-1185">Reference proteome</keyword>
<sequence>MDSRECSHARLARDNREGEGWLIRLMAVVVVQVTVFRALFFLGAVRKNNTSHREKHTRTQALTRPARLLCVGWPRTSPVTRKAQQSSTVQSRMHNTRREWREKTLHADRASERVG</sequence>
<feature type="transmembrane region" description="Helical" evidence="2">
    <location>
        <begin position="21"/>
        <end position="45"/>
    </location>
</feature>
<evidence type="ECO:0000256" key="2">
    <source>
        <dbReference type="SAM" id="Phobius"/>
    </source>
</evidence>
<name>A0A317XSS3_9BASI</name>
<gene>
    <name evidence="3" type="ORF">BCV70DRAFT_85903</name>
</gene>
<reference evidence="3 4" key="1">
    <citation type="journal article" date="2018" name="Mol. Biol. Evol.">
        <title>Broad Genomic Sampling Reveals a Smut Pathogenic Ancestry of the Fungal Clade Ustilaginomycotina.</title>
        <authorList>
            <person name="Kijpornyongpan T."/>
            <person name="Mondo S.J."/>
            <person name="Barry K."/>
            <person name="Sandor L."/>
            <person name="Lee J."/>
            <person name="Lipzen A."/>
            <person name="Pangilinan J."/>
            <person name="LaButti K."/>
            <person name="Hainaut M."/>
            <person name="Henrissat B."/>
            <person name="Grigoriev I.V."/>
            <person name="Spatafora J.W."/>
            <person name="Aime M.C."/>
        </authorList>
    </citation>
    <scope>NUCLEOTIDE SEQUENCE [LARGE SCALE GENOMIC DNA]</scope>
    <source>
        <strain evidence="3 4">MCA 3645</strain>
    </source>
</reference>
<feature type="region of interest" description="Disordered" evidence="1">
    <location>
        <begin position="78"/>
        <end position="115"/>
    </location>
</feature>
<proteinExistence type="predicted"/>
<evidence type="ECO:0000313" key="4">
    <source>
        <dbReference type="Proteomes" id="UP000246740"/>
    </source>
</evidence>
<evidence type="ECO:0000313" key="3">
    <source>
        <dbReference type="EMBL" id="PWZ00948.1"/>
    </source>
</evidence>
<dbReference type="InParanoid" id="A0A317XSS3"/>
<dbReference type="AlphaFoldDB" id="A0A317XSS3"/>
<organism evidence="3 4">
    <name type="scientific">Testicularia cyperi</name>
    <dbReference type="NCBI Taxonomy" id="1882483"/>
    <lineage>
        <taxon>Eukaryota</taxon>
        <taxon>Fungi</taxon>
        <taxon>Dikarya</taxon>
        <taxon>Basidiomycota</taxon>
        <taxon>Ustilaginomycotina</taxon>
        <taxon>Ustilaginomycetes</taxon>
        <taxon>Ustilaginales</taxon>
        <taxon>Anthracoideaceae</taxon>
        <taxon>Testicularia</taxon>
    </lineage>
</organism>
<dbReference type="Proteomes" id="UP000246740">
    <property type="component" value="Unassembled WGS sequence"/>
</dbReference>
<feature type="compositionally biased region" description="Basic and acidic residues" evidence="1">
    <location>
        <begin position="96"/>
        <end position="115"/>
    </location>
</feature>